<organism evidence="1 2">
    <name type="scientific">Hymenolepis diminuta</name>
    <name type="common">Rat tapeworm</name>
    <dbReference type="NCBI Taxonomy" id="6216"/>
    <lineage>
        <taxon>Eukaryota</taxon>
        <taxon>Metazoa</taxon>
        <taxon>Spiralia</taxon>
        <taxon>Lophotrochozoa</taxon>
        <taxon>Platyhelminthes</taxon>
        <taxon>Cestoda</taxon>
        <taxon>Eucestoda</taxon>
        <taxon>Cyclophyllidea</taxon>
        <taxon>Hymenolepididae</taxon>
        <taxon>Hymenolepis</taxon>
    </lineage>
</organism>
<dbReference type="Proteomes" id="UP000321570">
    <property type="component" value="Unassembled WGS sequence"/>
</dbReference>
<accession>A0A564YY01</accession>
<sequence>MDVSTLASDIWKAGNAMKPNWVARNLGEESQETTPDGPEIMSTVTFVGALMK</sequence>
<name>A0A564YY01_HYMDI</name>
<protein>
    <submittedName>
        <fullName evidence="1">Uncharacterized protein</fullName>
    </submittedName>
</protein>
<dbReference type="EMBL" id="CABIJS010000455">
    <property type="protein sequence ID" value="VUZ52026.1"/>
    <property type="molecule type" value="Genomic_DNA"/>
</dbReference>
<proteinExistence type="predicted"/>
<evidence type="ECO:0000313" key="2">
    <source>
        <dbReference type="Proteomes" id="UP000321570"/>
    </source>
</evidence>
<reference evidence="1 2" key="1">
    <citation type="submission" date="2019-07" db="EMBL/GenBank/DDBJ databases">
        <authorList>
            <person name="Jastrzebski P J."/>
            <person name="Paukszto L."/>
            <person name="Jastrzebski P J."/>
        </authorList>
    </citation>
    <scope>NUCLEOTIDE SEQUENCE [LARGE SCALE GENOMIC DNA]</scope>
    <source>
        <strain evidence="1 2">WMS-il1</strain>
    </source>
</reference>
<keyword evidence="2" id="KW-1185">Reference proteome</keyword>
<dbReference type="AlphaFoldDB" id="A0A564YY01"/>
<gene>
    <name evidence="1" type="ORF">WMSIL1_LOCUS10572</name>
</gene>
<evidence type="ECO:0000313" key="1">
    <source>
        <dbReference type="EMBL" id="VUZ52026.1"/>
    </source>
</evidence>